<reference evidence="14 15" key="1">
    <citation type="journal article" date="2016" name="Nat. Commun.">
        <title>Thousands of microbial genomes shed light on interconnected biogeochemical processes in an aquifer system.</title>
        <authorList>
            <person name="Anantharaman K."/>
            <person name="Brown C.T."/>
            <person name="Hug L.A."/>
            <person name="Sharon I."/>
            <person name="Castelle C.J."/>
            <person name="Probst A.J."/>
            <person name="Thomas B.C."/>
            <person name="Singh A."/>
            <person name="Wilkins M.J."/>
            <person name="Karaoz U."/>
            <person name="Brodie E.L."/>
            <person name="Williams K.H."/>
            <person name="Hubbard S.S."/>
            <person name="Banfield J.F."/>
        </authorList>
    </citation>
    <scope>NUCLEOTIDE SEQUENCE [LARGE SCALE GENOMIC DNA]</scope>
</reference>
<keyword evidence="6 11" id="KW-0540">Nuclease</keyword>
<evidence type="ECO:0000256" key="1">
    <source>
        <dbReference type="ARBA" id="ARBA00000077"/>
    </source>
</evidence>
<evidence type="ECO:0000256" key="2">
    <source>
        <dbReference type="ARBA" id="ARBA00004065"/>
    </source>
</evidence>
<comment type="cofactor">
    <cofactor evidence="11">
        <name>Mn(2+)</name>
        <dbReference type="ChEBI" id="CHEBI:29035"/>
    </cofactor>
    <cofactor evidence="11">
        <name>Mg(2+)</name>
        <dbReference type="ChEBI" id="CHEBI:18420"/>
    </cofactor>
    <text evidence="11">Manganese or magnesium. Binds 1 divalent metal ion per monomer in the absence of substrate. May bind a second metal ion after substrate binding.</text>
</comment>
<evidence type="ECO:0000313" key="15">
    <source>
        <dbReference type="Proteomes" id="UP000177325"/>
    </source>
</evidence>
<comment type="catalytic activity">
    <reaction evidence="1 11 12">
        <text>Endonucleolytic cleavage to 5'-phosphomonoester.</text>
        <dbReference type="EC" id="3.1.26.4"/>
    </reaction>
</comment>
<dbReference type="PANTHER" id="PTHR10954:SF23">
    <property type="entry name" value="RIBONUCLEASE"/>
    <property type="match status" value="1"/>
</dbReference>
<comment type="function">
    <text evidence="2 12">Endonuclease that specifically degrades the RNA of RNA-DNA hybrids.</text>
</comment>
<dbReference type="GO" id="GO:0046872">
    <property type="term" value="F:metal ion binding"/>
    <property type="evidence" value="ECO:0007669"/>
    <property type="project" value="UniProtKB-KW"/>
</dbReference>
<evidence type="ECO:0000256" key="7">
    <source>
        <dbReference type="ARBA" id="ARBA00022723"/>
    </source>
</evidence>
<dbReference type="PROSITE" id="PS51975">
    <property type="entry name" value="RNASE_H_2"/>
    <property type="match status" value="1"/>
</dbReference>
<keyword evidence="10" id="KW-0464">Manganese</keyword>
<organism evidence="14 15">
    <name type="scientific">Candidatus Kaiserbacteria bacterium RIFCSPLOWO2_12_FULL_45_26</name>
    <dbReference type="NCBI Taxonomy" id="1798525"/>
    <lineage>
        <taxon>Bacteria</taxon>
        <taxon>Candidatus Kaiseribacteriota</taxon>
    </lineage>
</organism>
<evidence type="ECO:0000259" key="13">
    <source>
        <dbReference type="PROSITE" id="PS51975"/>
    </source>
</evidence>
<dbReference type="GO" id="GO:0005737">
    <property type="term" value="C:cytoplasm"/>
    <property type="evidence" value="ECO:0007669"/>
    <property type="project" value="UniProtKB-SubCell"/>
</dbReference>
<feature type="domain" description="RNase H type-2" evidence="13">
    <location>
        <begin position="7"/>
        <end position="211"/>
    </location>
</feature>
<dbReference type="CDD" id="cd07182">
    <property type="entry name" value="RNase_HII_bacteria_HII_like"/>
    <property type="match status" value="1"/>
</dbReference>
<keyword evidence="7 11" id="KW-0479">Metal-binding</keyword>
<evidence type="ECO:0000256" key="9">
    <source>
        <dbReference type="ARBA" id="ARBA00022801"/>
    </source>
</evidence>
<comment type="subcellular location">
    <subcellularLocation>
        <location evidence="3">Cytoplasm</location>
    </subcellularLocation>
</comment>
<feature type="binding site" evidence="11">
    <location>
        <position position="118"/>
    </location>
    <ligand>
        <name>a divalent metal cation</name>
        <dbReference type="ChEBI" id="CHEBI:60240"/>
    </ligand>
</feature>
<dbReference type="InterPro" id="IPR024567">
    <property type="entry name" value="RNase_HII/HIII_dom"/>
</dbReference>
<dbReference type="Gene3D" id="3.30.420.10">
    <property type="entry name" value="Ribonuclease H-like superfamily/Ribonuclease H"/>
    <property type="match status" value="1"/>
</dbReference>
<dbReference type="GO" id="GO:0004523">
    <property type="term" value="F:RNA-DNA hybrid ribonuclease activity"/>
    <property type="evidence" value="ECO:0007669"/>
    <property type="project" value="UniProtKB-UniRule"/>
</dbReference>
<evidence type="ECO:0000256" key="12">
    <source>
        <dbReference type="RuleBase" id="RU003515"/>
    </source>
</evidence>
<evidence type="ECO:0000256" key="8">
    <source>
        <dbReference type="ARBA" id="ARBA00022759"/>
    </source>
</evidence>
<dbReference type="STRING" id="1798525.A3G90_04540"/>
<evidence type="ECO:0000256" key="10">
    <source>
        <dbReference type="ARBA" id="ARBA00023211"/>
    </source>
</evidence>
<name>A0A1F6FHG4_9BACT</name>
<accession>A0A1F6FHG4</accession>
<dbReference type="EC" id="3.1.26.4" evidence="12"/>
<feature type="binding site" evidence="11">
    <location>
        <position position="13"/>
    </location>
    <ligand>
        <name>a divalent metal cation</name>
        <dbReference type="ChEBI" id="CHEBI:60240"/>
    </ligand>
</feature>
<keyword evidence="5" id="KW-0963">Cytoplasm</keyword>
<feature type="binding site" evidence="11">
    <location>
        <position position="14"/>
    </location>
    <ligand>
        <name>a divalent metal cation</name>
        <dbReference type="ChEBI" id="CHEBI:60240"/>
    </ligand>
</feature>
<dbReference type="Pfam" id="PF01351">
    <property type="entry name" value="RNase_HII"/>
    <property type="match status" value="1"/>
</dbReference>
<sequence>MAIQAYKYIIGIDEAGRGPLAGPVAVGVVLVPTKFNWKKLPGVGDSKALSEKKREVVYGAAEALASAAGIIPVVVFKTAKEIDKRGVAVVIREALVEGLAEVVARAGAKPADCLVLLDGGLKAPVEFVHQETIIKGDAKEPVIGLASIFAKVTRDAYMTKLAKKAKYVPYDFATHKGYGTKRHRTAVTEHGLSPEHRVSFCRNIALEMAEKARK</sequence>
<keyword evidence="9 11" id="KW-0378">Hydrolase</keyword>
<evidence type="ECO:0000313" key="14">
    <source>
        <dbReference type="EMBL" id="OGG85293.1"/>
    </source>
</evidence>
<dbReference type="GO" id="GO:0032299">
    <property type="term" value="C:ribonuclease H2 complex"/>
    <property type="evidence" value="ECO:0007669"/>
    <property type="project" value="TreeGrafter"/>
</dbReference>
<dbReference type="InterPro" id="IPR001352">
    <property type="entry name" value="RNase_HII/HIII"/>
</dbReference>
<dbReference type="GO" id="GO:0043137">
    <property type="term" value="P:DNA replication, removal of RNA primer"/>
    <property type="evidence" value="ECO:0007669"/>
    <property type="project" value="TreeGrafter"/>
</dbReference>
<dbReference type="InterPro" id="IPR022898">
    <property type="entry name" value="RNase_HII"/>
</dbReference>
<dbReference type="GO" id="GO:0003723">
    <property type="term" value="F:RNA binding"/>
    <property type="evidence" value="ECO:0007669"/>
    <property type="project" value="UniProtKB-UniRule"/>
</dbReference>
<dbReference type="EMBL" id="MFMM01000001">
    <property type="protein sequence ID" value="OGG85293.1"/>
    <property type="molecule type" value="Genomic_DNA"/>
</dbReference>
<dbReference type="SUPFAM" id="SSF53098">
    <property type="entry name" value="Ribonuclease H-like"/>
    <property type="match status" value="1"/>
</dbReference>
<dbReference type="GO" id="GO:0006298">
    <property type="term" value="P:mismatch repair"/>
    <property type="evidence" value="ECO:0007669"/>
    <property type="project" value="TreeGrafter"/>
</dbReference>
<evidence type="ECO:0000256" key="3">
    <source>
        <dbReference type="ARBA" id="ARBA00004496"/>
    </source>
</evidence>
<dbReference type="PANTHER" id="PTHR10954">
    <property type="entry name" value="RIBONUCLEASE H2 SUBUNIT A"/>
    <property type="match status" value="1"/>
</dbReference>
<proteinExistence type="inferred from homology"/>
<dbReference type="AlphaFoldDB" id="A0A1F6FHG4"/>
<evidence type="ECO:0000256" key="4">
    <source>
        <dbReference type="ARBA" id="ARBA00008378"/>
    </source>
</evidence>
<protein>
    <recommendedName>
        <fullName evidence="12">Ribonuclease</fullName>
        <ecNumber evidence="12">3.1.26.4</ecNumber>
    </recommendedName>
</protein>
<dbReference type="InterPro" id="IPR012337">
    <property type="entry name" value="RNaseH-like_sf"/>
</dbReference>
<comment type="similarity">
    <text evidence="4">Belongs to the RNase HII family. RnhC subfamily.</text>
</comment>
<comment type="caution">
    <text evidence="14">The sequence shown here is derived from an EMBL/GenBank/DDBJ whole genome shotgun (WGS) entry which is preliminary data.</text>
</comment>
<evidence type="ECO:0000256" key="11">
    <source>
        <dbReference type="PROSITE-ProRule" id="PRU01319"/>
    </source>
</evidence>
<keyword evidence="8 11" id="KW-0255">Endonuclease</keyword>
<gene>
    <name evidence="14" type="ORF">A3G90_04540</name>
</gene>
<evidence type="ECO:0000256" key="6">
    <source>
        <dbReference type="ARBA" id="ARBA00022722"/>
    </source>
</evidence>
<evidence type="ECO:0000256" key="5">
    <source>
        <dbReference type="ARBA" id="ARBA00022490"/>
    </source>
</evidence>
<dbReference type="Proteomes" id="UP000177325">
    <property type="component" value="Unassembled WGS sequence"/>
</dbReference>
<dbReference type="InterPro" id="IPR036397">
    <property type="entry name" value="RNaseH_sf"/>
</dbReference>